<dbReference type="OrthoDB" id="6136790at2759"/>
<dbReference type="PANTHER" id="PTHR10773:SF19">
    <property type="match status" value="1"/>
</dbReference>
<dbReference type="PANTHER" id="PTHR10773">
    <property type="entry name" value="DNA-DIRECTED RNA POLYMERASES I, II, AND III SUBUNIT RPABC2"/>
    <property type="match status" value="1"/>
</dbReference>
<feature type="compositionally biased region" description="Basic and acidic residues" evidence="1">
    <location>
        <begin position="42"/>
        <end position="62"/>
    </location>
</feature>
<protein>
    <submittedName>
        <fullName evidence="2">Uncharacterized protein</fullName>
    </submittedName>
</protein>
<evidence type="ECO:0000313" key="3">
    <source>
        <dbReference type="Proteomes" id="UP001152622"/>
    </source>
</evidence>
<evidence type="ECO:0000256" key="1">
    <source>
        <dbReference type="SAM" id="MobiDB-lite"/>
    </source>
</evidence>
<dbReference type="AlphaFoldDB" id="A0A9Q1F0V4"/>
<sequence length="119" mass="14177">MYRKIFNTEFNIGFHIPKKDTCRHCETFHKLPEHEKALHITEFEAHQSRKQQSREHKNRDKATAQTTLSLKAIIFDLEQVTKTQSVSRHRLWPAPLSQPRELAKEQKEEKKFVICHPPH</sequence>
<comment type="caution">
    <text evidence="2">The sequence shown here is derived from an EMBL/GenBank/DDBJ whole genome shotgun (WGS) entry which is preliminary data.</text>
</comment>
<gene>
    <name evidence="2" type="ORF">SKAU_G00273870</name>
</gene>
<feature type="region of interest" description="Disordered" evidence="1">
    <location>
        <begin position="42"/>
        <end position="64"/>
    </location>
</feature>
<evidence type="ECO:0000313" key="2">
    <source>
        <dbReference type="EMBL" id="KAJ8348798.1"/>
    </source>
</evidence>
<keyword evidence="3" id="KW-1185">Reference proteome</keyword>
<reference evidence="2" key="1">
    <citation type="journal article" date="2023" name="Science">
        <title>Genome structures resolve the early diversification of teleost fishes.</title>
        <authorList>
            <person name="Parey E."/>
            <person name="Louis A."/>
            <person name="Montfort J."/>
            <person name="Bouchez O."/>
            <person name="Roques C."/>
            <person name="Iampietro C."/>
            <person name="Lluch J."/>
            <person name="Castinel A."/>
            <person name="Donnadieu C."/>
            <person name="Desvignes T."/>
            <person name="Floi Bucao C."/>
            <person name="Jouanno E."/>
            <person name="Wen M."/>
            <person name="Mejri S."/>
            <person name="Dirks R."/>
            <person name="Jansen H."/>
            <person name="Henkel C."/>
            <person name="Chen W.J."/>
            <person name="Zahm M."/>
            <person name="Cabau C."/>
            <person name="Klopp C."/>
            <person name="Thompson A.W."/>
            <person name="Robinson-Rechavi M."/>
            <person name="Braasch I."/>
            <person name="Lecointre G."/>
            <person name="Bobe J."/>
            <person name="Postlethwait J.H."/>
            <person name="Berthelot C."/>
            <person name="Roest Crollius H."/>
            <person name="Guiguen Y."/>
        </authorList>
    </citation>
    <scope>NUCLEOTIDE SEQUENCE</scope>
    <source>
        <strain evidence="2">WJC10195</strain>
    </source>
</reference>
<dbReference type="Proteomes" id="UP001152622">
    <property type="component" value="Chromosome 10"/>
</dbReference>
<dbReference type="EMBL" id="JAINUF010000010">
    <property type="protein sequence ID" value="KAJ8348798.1"/>
    <property type="molecule type" value="Genomic_DNA"/>
</dbReference>
<accession>A0A9Q1F0V4</accession>
<organism evidence="2 3">
    <name type="scientific">Synaphobranchus kaupii</name>
    <name type="common">Kaup's arrowtooth eel</name>
    <dbReference type="NCBI Taxonomy" id="118154"/>
    <lineage>
        <taxon>Eukaryota</taxon>
        <taxon>Metazoa</taxon>
        <taxon>Chordata</taxon>
        <taxon>Craniata</taxon>
        <taxon>Vertebrata</taxon>
        <taxon>Euteleostomi</taxon>
        <taxon>Actinopterygii</taxon>
        <taxon>Neopterygii</taxon>
        <taxon>Teleostei</taxon>
        <taxon>Anguilliformes</taxon>
        <taxon>Synaphobranchidae</taxon>
        <taxon>Synaphobranchus</taxon>
    </lineage>
</organism>
<name>A0A9Q1F0V4_SYNKA</name>
<proteinExistence type="predicted"/>